<dbReference type="OrthoDB" id="3712030at2"/>
<dbReference type="AlphaFoldDB" id="A0A844FJX7"/>
<sequence>MNYDAKKGSWVQVHQIILKPEERTAKIPEETKKVPLELWVKGYLNEDGDIGDVVEITTLTKRKVKGELVEINPIYDYGFGEEFVPELVQIGEMVKSIVRGDDK</sequence>
<proteinExistence type="predicted"/>
<comment type="caution">
    <text evidence="1">The sequence shown here is derived from an EMBL/GenBank/DDBJ whole genome shotgun (WGS) entry which is preliminary data.</text>
</comment>
<reference evidence="1 2" key="1">
    <citation type="submission" date="2019-08" db="EMBL/GenBank/DDBJ databases">
        <title>In-depth cultivation of the pig gut microbiome towards novel bacterial diversity and tailored functional studies.</title>
        <authorList>
            <person name="Wylensek D."/>
            <person name="Hitch T.C.A."/>
            <person name="Clavel T."/>
        </authorList>
    </citation>
    <scope>NUCLEOTIDE SEQUENCE [LARGE SCALE GENOMIC DNA]</scope>
    <source>
        <strain evidence="1 2">Med78-601-WT-4W-RMD-3</strain>
    </source>
</reference>
<name>A0A844FJX7_9FIRM</name>
<gene>
    <name evidence="1" type="ORF">FYJ27_11000</name>
</gene>
<evidence type="ECO:0000313" key="1">
    <source>
        <dbReference type="EMBL" id="MSS44232.1"/>
    </source>
</evidence>
<dbReference type="InterPro" id="IPR047755">
    <property type="entry name" value="OrtA"/>
</dbReference>
<protein>
    <submittedName>
        <fullName evidence="1">2-amino-4-ketopentanoate thiolase</fullName>
    </submittedName>
</protein>
<evidence type="ECO:0000313" key="2">
    <source>
        <dbReference type="Proteomes" id="UP000462760"/>
    </source>
</evidence>
<dbReference type="RefSeq" id="WP_154484903.1">
    <property type="nucleotide sequence ID" value="NZ_JBCLQA010000019.1"/>
</dbReference>
<dbReference type="EMBL" id="VULR01000019">
    <property type="protein sequence ID" value="MSS44232.1"/>
    <property type="molecule type" value="Genomic_DNA"/>
</dbReference>
<dbReference type="Pfam" id="PF22010">
    <property type="entry name" value="OrtA"/>
    <property type="match status" value="1"/>
</dbReference>
<accession>A0A844FJX7</accession>
<dbReference type="Proteomes" id="UP000462760">
    <property type="component" value="Unassembled WGS sequence"/>
</dbReference>
<dbReference type="NCBIfam" id="NF040739">
    <property type="entry name" value="ornith_OrtA"/>
    <property type="match status" value="1"/>
</dbReference>
<organism evidence="1 2">
    <name type="scientific">Anaerosalibacter bizertensis</name>
    <dbReference type="NCBI Taxonomy" id="932217"/>
    <lineage>
        <taxon>Bacteria</taxon>
        <taxon>Bacillati</taxon>
        <taxon>Bacillota</taxon>
        <taxon>Tissierellia</taxon>
        <taxon>Tissierellales</taxon>
        <taxon>Sporanaerobacteraceae</taxon>
        <taxon>Anaerosalibacter</taxon>
    </lineage>
</organism>